<dbReference type="InterPro" id="IPR020635">
    <property type="entry name" value="Tyr_kinase_cat_dom"/>
</dbReference>
<evidence type="ECO:0000313" key="27">
    <source>
        <dbReference type="Proteomes" id="UP000594260"/>
    </source>
</evidence>
<dbReference type="PROSITE" id="PS00107">
    <property type="entry name" value="PROTEIN_KINASE_ATP"/>
    <property type="match status" value="1"/>
</dbReference>
<keyword evidence="19" id="KW-0325">Glycoprotein</keyword>
<evidence type="ECO:0000256" key="13">
    <source>
        <dbReference type="ARBA" id="ARBA00022902"/>
    </source>
</evidence>
<evidence type="ECO:0000256" key="17">
    <source>
        <dbReference type="ARBA" id="ARBA00023157"/>
    </source>
</evidence>
<evidence type="ECO:0000256" key="2">
    <source>
        <dbReference type="ARBA" id="ARBA00022473"/>
    </source>
</evidence>
<dbReference type="GO" id="GO:0051897">
    <property type="term" value="P:positive regulation of phosphatidylinositol 3-kinase/protein kinase B signal transduction"/>
    <property type="evidence" value="ECO:0007669"/>
    <property type="project" value="TreeGrafter"/>
</dbReference>
<keyword evidence="8" id="KW-0677">Repeat</keyword>
<sequence>MRSPSARSETCKSLVARVVAEAGATAVRAGSGGSEKCQHLAALTTTTGVQLGAVVGRNCSTVDSSRLSDRIESDDKGHAEGRLSFFKWQKNGAPGENSNSRQHTRRLTERFRSAYGSGVHSRGRSGRPSSSYCRNSNIKNSCRSLLLPFVICLLLAQLVSGVFGASGAAPQIRVTGGPVVPVIPVAVPDVAEVGSPMSPLLKGVIPTSSSSAFAGSQSPSANTARCAPCRCNAETGHLDCDSSTNLTRIPELTPETARKVISLKMHGLRNFTHLTPEQLANFTQLAQIEISDSGLKYVHEQAFVANKKLNEIRLPGNMLEFFPWQTVFNRQTITKLILQRNPLRCNCSVAFLRQGPDGLSSMVPWLAVTDGTVGDDQLRCRKDPSLMSDSEHTRLSDLAYDEDNICEPPNITYVSPTAKAQQENETLRFECSAVGTPTPDLKWQWADGFARPDYVLNMSNDCSSKIDKSPFRKIQCSRLTLRASVRMNQALLCIAENVVYGHMKPINVTVFAPPTVSTFRFDNRQTFHVVGYAWPPPYFVTFTFNGAPPNIPGRYLMRTSNDTGAMWKASLQLMLDGVWSTYQGIYRVHANNTLGSISKSYQGQYANISSRQLPFDGLPSKDPLSNLVSKDEPMSGDGGFSWAWPGVAAGLVLLTIATLLAALRWRQSKRASRSHLHNRRTPHDDNAIILLLCWMCDAFRPARDRMLARTQGGAMSGDSKHSLRIVSRDSIPLSMTAKMVDNPNYPASLFQDDPANDNSNRTEVIRIKREKISFIQLLGEGAFGRVFLGSVDYLTPSEPTTLVAVKTLKDESGEEGAAFEREAELLTALRHHNIIRFFGVSTDREPYMMLFEYMQHGDLNNFLRDRAPDGLVVSSPARPFCPLSRLNLLDISAQIASGMEYLASQHFVHRDLATRNCLVGEKLGVKIGDFGMSRDVYSTDYYRVGRQTMLPIRWMPPESILYRKFSVESDVWSFGVVLWEVFTHGKQPWYEHTNYEVSRYIQQ</sequence>
<feature type="domain" description="Ig-like" evidence="25">
    <location>
        <begin position="409"/>
        <end position="509"/>
    </location>
</feature>
<dbReference type="PANTHER" id="PTHR24416">
    <property type="entry name" value="TYROSINE-PROTEIN KINASE RECEPTOR"/>
    <property type="match status" value="1"/>
</dbReference>
<evidence type="ECO:0000256" key="19">
    <source>
        <dbReference type="ARBA" id="ARBA00023180"/>
    </source>
</evidence>
<keyword evidence="18 22" id="KW-0675">Receptor</keyword>
<dbReference type="Gene3D" id="2.60.40.10">
    <property type="entry name" value="Immunoglobulins"/>
    <property type="match status" value="1"/>
</dbReference>
<dbReference type="GO" id="GO:0030154">
    <property type="term" value="P:cell differentiation"/>
    <property type="evidence" value="ECO:0007669"/>
    <property type="project" value="UniProtKB-KW"/>
</dbReference>
<dbReference type="FunFam" id="3.30.200.20:FF:000033">
    <property type="entry name" value="Tyrosine-protein kinase receptor"/>
    <property type="match status" value="1"/>
</dbReference>
<dbReference type="InterPro" id="IPR011009">
    <property type="entry name" value="Kinase-like_dom_sf"/>
</dbReference>
<dbReference type="PROSITE" id="PS50835">
    <property type="entry name" value="IG_LIKE"/>
    <property type="match status" value="1"/>
</dbReference>
<keyword evidence="9 21" id="KW-0547">Nucleotide-binding</keyword>
<evidence type="ECO:0000256" key="10">
    <source>
        <dbReference type="ARBA" id="ARBA00022777"/>
    </source>
</evidence>
<dbReference type="GeneID" id="111246321"/>
<dbReference type="PROSITE" id="PS00109">
    <property type="entry name" value="PROTEIN_KINASE_TYR"/>
    <property type="match status" value="1"/>
</dbReference>
<comment type="catalytic activity">
    <reaction evidence="20 22">
        <text>L-tyrosyl-[protein] + ATP = O-phospho-L-tyrosyl-[protein] + ADP + H(+)</text>
        <dbReference type="Rhea" id="RHEA:10596"/>
        <dbReference type="Rhea" id="RHEA-COMP:10136"/>
        <dbReference type="Rhea" id="RHEA-COMP:20101"/>
        <dbReference type="ChEBI" id="CHEBI:15378"/>
        <dbReference type="ChEBI" id="CHEBI:30616"/>
        <dbReference type="ChEBI" id="CHEBI:46858"/>
        <dbReference type="ChEBI" id="CHEBI:61978"/>
        <dbReference type="ChEBI" id="CHEBI:456216"/>
        <dbReference type="EC" id="2.7.10.1"/>
    </reaction>
</comment>
<accession>A0A7M7MC86</accession>
<dbReference type="GO" id="GO:0030424">
    <property type="term" value="C:axon"/>
    <property type="evidence" value="ECO:0007669"/>
    <property type="project" value="TreeGrafter"/>
</dbReference>
<dbReference type="Gene3D" id="1.10.510.10">
    <property type="entry name" value="Transferase(Phosphotransferase) domain 1"/>
    <property type="match status" value="1"/>
</dbReference>
<organism evidence="26 27">
    <name type="scientific">Varroa destructor</name>
    <name type="common">Honeybee mite</name>
    <dbReference type="NCBI Taxonomy" id="109461"/>
    <lineage>
        <taxon>Eukaryota</taxon>
        <taxon>Metazoa</taxon>
        <taxon>Ecdysozoa</taxon>
        <taxon>Arthropoda</taxon>
        <taxon>Chelicerata</taxon>
        <taxon>Arachnida</taxon>
        <taxon>Acari</taxon>
        <taxon>Parasitiformes</taxon>
        <taxon>Mesostigmata</taxon>
        <taxon>Gamasina</taxon>
        <taxon>Dermanyssoidea</taxon>
        <taxon>Varroidae</taxon>
        <taxon>Varroa</taxon>
    </lineage>
</organism>
<keyword evidence="13" id="KW-0524">Neurogenesis</keyword>
<evidence type="ECO:0000313" key="26">
    <source>
        <dbReference type="EnsemblMetazoa" id="XP_022651477"/>
    </source>
</evidence>
<keyword evidence="17" id="KW-1015">Disulfide bond</keyword>
<evidence type="ECO:0000256" key="1">
    <source>
        <dbReference type="ARBA" id="ARBA00004479"/>
    </source>
</evidence>
<evidence type="ECO:0000256" key="4">
    <source>
        <dbReference type="ARBA" id="ARBA00022614"/>
    </source>
</evidence>
<dbReference type="GO" id="GO:0043121">
    <property type="term" value="F:neurotrophin binding"/>
    <property type="evidence" value="ECO:0007669"/>
    <property type="project" value="TreeGrafter"/>
</dbReference>
<dbReference type="Proteomes" id="UP000594260">
    <property type="component" value="Unplaced"/>
</dbReference>
<keyword evidence="12 21" id="KW-0067">ATP-binding</keyword>
<keyword evidence="16" id="KW-0829">Tyrosine-protein kinase</keyword>
<evidence type="ECO:0000256" key="12">
    <source>
        <dbReference type="ARBA" id="ARBA00022840"/>
    </source>
</evidence>
<evidence type="ECO:0000259" key="25">
    <source>
        <dbReference type="PROSITE" id="PS50835"/>
    </source>
</evidence>
<dbReference type="EnsemblMetazoa" id="XM_022795742">
    <property type="protein sequence ID" value="XP_022651477"/>
    <property type="gene ID" value="LOC111246321"/>
</dbReference>
<dbReference type="GO" id="GO:0007399">
    <property type="term" value="P:nervous system development"/>
    <property type="evidence" value="ECO:0007669"/>
    <property type="project" value="UniProtKB-KW"/>
</dbReference>
<dbReference type="InterPro" id="IPR002011">
    <property type="entry name" value="Tyr_kinase_rcpt_2_CS"/>
</dbReference>
<reference evidence="26" key="1">
    <citation type="submission" date="2021-01" db="UniProtKB">
        <authorList>
            <consortium name="EnsemblMetazoa"/>
        </authorList>
    </citation>
    <scope>IDENTIFICATION</scope>
</reference>
<keyword evidence="6 22" id="KW-0812">Transmembrane</keyword>
<protein>
    <recommendedName>
        <fullName evidence="22">Tyrosine-protein kinase receptor</fullName>
        <ecNumber evidence="22">2.7.10.1</ecNumber>
    </recommendedName>
</protein>
<dbReference type="GO" id="GO:0004714">
    <property type="term" value="F:transmembrane receptor protein tyrosine kinase activity"/>
    <property type="evidence" value="ECO:0007669"/>
    <property type="project" value="UniProtKB-EC"/>
</dbReference>
<evidence type="ECO:0000256" key="8">
    <source>
        <dbReference type="ARBA" id="ARBA00022737"/>
    </source>
</evidence>
<dbReference type="GO" id="GO:0007169">
    <property type="term" value="P:cell surface receptor protein tyrosine kinase signaling pathway"/>
    <property type="evidence" value="ECO:0007669"/>
    <property type="project" value="InterPro"/>
</dbReference>
<feature type="transmembrane region" description="Helical" evidence="23">
    <location>
        <begin position="642"/>
        <end position="663"/>
    </location>
</feature>
<dbReference type="InterPro" id="IPR017441">
    <property type="entry name" value="Protein_kinase_ATP_BS"/>
</dbReference>
<keyword evidence="10" id="KW-0418">Kinase</keyword>
<dbReference type="RefSeq" id="XP_022651477.1">
    <property type="nucleotide sequence ID" value="XM_022795742.1"/>
</dbReference>
<evidence type="ECO:0000256" key="5">
    <source>
        <dbReference type="ARBA" id="ARBA00022679"/>
    </source>
</evidence>
<dbReference type="SUPFAM" id="SSF48726">
    <property type="entry name" value="Immunoglobulin"/>
    <property type="match status" value="2"/>
</dbReference>
<dbReference type="GO" id="GO:0010976">
    <property type="term" value="P:positive regulation of neuron projection development"/>
    <property type="evidence" value="ECO:0007669"/>
    <property type="project" value="TreeGrafter"/>
</dbReference>
<keyword evidence="5" id="KW-0808">Transferase</keyword>
<evidence type="ECO:0000256" key="23">
    <source>
        <dbReference type="SAM" id="Phobius"/>
    </source>
</evidence>
<evidence type="ECO:0000256" key="20">
    <source>
        <dbReference type="ARBA" id="ARBA00051243"/>
    </source>
</evidence>
<dbReference type="GO" id="GO:0005030">
    <property type="term" value="F:neurotrophin receptor activity"/>
    <property type="evidence" value="ECO:0007669"/>
    <property type="project" value="TreeGrafter"/>
</dbReference>
<keyword evidence="2" id="KW-0217">Developmental protein</keyword>
<evidence type="ECO:0000256" key="14">
    <source>
        <dbReference type="ARBA" id="ARBA00022989"/>
    </source>
</evidence>
<evidence type="ECO:0000256" key="9">
    <source>
        <dbReference type="ARBA" id="ARBA00022741"/>
    </source>
</evidence>
<dbReference type="EC" id="2.7.10.1" evidence="22"/>
<evidence type="ECO:0000256" key="16">
    <source>
        <dbReference type="ARBA" id="ARBA00023137"/>
    </source>
</evidence>
<proteinExistence type="inferred from homology"/>
<comment type="similarity">
    <text evidence="22">Belongs to the protein kinase superfamily. Tyr protein kinase family. Insulin receptor subfamily.</text>
</comment>
<dbReference type="Gene3D" id="3.30.200.20">
    <property type="entry name" value="Phosphorylase Kinase, domain 1"/>
    <property type="match status" value="1"/>
</dbReference>
<dbReference type="Pfam" id="PF07714">
    <property type="entry name" value="PK_Tyr_Ser-Thr"/>
    <property type="match status" value="1"/>
</dbReference>
<dbReference type="InterPro" id="IPR000719">
    <property type="entry name" value="Prot_kinase_dom"/>
</dbReference>
<evidence type="ECO:0000256" key="22">
    <source>
        <dbReference type="RuleBase" id="RU000312"/>
    </source>
</evidence>
<dbReference type="InterPro" id="IPR001245">
    <property type="entry name" value="Ser-Thr/Tyr_kinase_cat_dom"/>
</dbReference>
<keyword evidence="4" id="KW-0433">Leucine-rich repeat</keyword>
<dbReference type="Gene3D" id="3.80.10.10">
    <property type="entry name" value="Ribonuclease Inhibitor"/>
    <property type="match status" value="1"/>
</dbReference>
<dbReference type="PROSITE" id="PS50011">
    <property type="entry name" value="PROTEIN_KINASE_DOM"/>
    <property type="match status" value="1"/>
</dbReference>
<evidence type="ECO:0000256" key="15">
    <source>
        <dbReference type="ARBA" id="ARBA00023136"/>
    </source>
</evidence>
<dbReference type="InterPro" id="IPR036179">
    <property type="entry name" value="Ig-like_dom_sf"/>
</dbReference>
<dbReference type="GO" id="GO:0005524">
    <property type="term" value="F:ATP binding"/>
    <property type="evidence" value="ECO:0007669"/>
    <property type="project" value="UniProtKB-UniRule"/>
</dbReference>
<keyword evidence="7" id="KW-0732">Signal</keyword>
<dbReference type="SUPFAM" id="SSF52058">
    <property type="entry name" value="L domain-like"/>
    <property type="match status" value="1"/>
</dbReference>
<dbReference type="PANTHER" id="PTHR24416:SF614">
    <property type="entry name" value="PROTEIN KINASE DOMAIN-CONTAINING PROTEIN"/>
    <property type="match status" value="1"/>
</dbReference>
<keyword evidence="11" id="KW-0221">Differentiation</keyword>
<feature type="transmembrane region" description="Helical" evidence="23">
    <location>
        <begin position="145"/>
        <end position="165"/>
    </location>
</feature>
<dbReference type="InterPro" id="IPR007110">
    <property type="entry name" value="Ig-like_dom"/>
</dbReference>
<dbReference type="FunFam" id="1.10.510.10:FF:000667">
    <property type="entry name" value="Tyrosine-protein kinase receptor"/>
    <property type="match status" value="1"/>
</dbReference>
<evidence type="ECO:0000256" key="11">
    <source>
        <dbReference type="ARBA" id="ARBA00022782"/>
    </source>
</evidence>
<evidence type="ECO:0000256" key="6">
    <source>
        <dbReference type="ARBA" id="ARBA00022692"/>
    </source>
</evidence>
<evidence type="ECO:0000259" key="24">
    <source>
        <dbReference type="PROSITE" id="PS50011"/>
    </source>
</evidence>
<feature type="domain" description="Protein kinase" evidence="24">
    <location>
        <begin position="772"/>
        <end position="1003"/>
    </location>
</feature>
<dbReference type="InterPro" id="IPR008266">
    <property type="entry name" value="Tyr_kinase_AS"/>
</dbReference>
<dbReference type="GO" id="GO:1990090">
    <property type="term" value="P:cellular response to nerve growth factor stimulus"/>
    <property type="evidence" value="ECO:0007669"/>
    <property type="project" value="TreeGrafter"/>
</dbReference>
<evidence type="ECO:0000256" key="7">
    <source>
        <dbReference type="ARBA" id="ARBA00022729"/>
    </source>
</evidence>
<name>A0A7M7MC86_VARDE</name>
<dbReference type="GO" id="GO:0043235">
    <property type="term" value="C:receptor complex"/>
    <property type="evidence" value="ECO:0007669"/>
    <property type="project" value="TreeGrafter"/>
</dbReference>
<evidence type="ECO:0000256" key="3">
    <source>
        <dbReference type="ARBA" id="ARBA00022553"/>
    </source>
</evidence>
<dbReference type="PRINTS" id="PR00109">
    <property type="entry name" value="TYRKINASE"/>
</dbReference>
<keyword evidence="27" id="KW-1185">Reference proteome</keyword>
<dbReference type="GO" id="GO:0005886">
    <property type="term" value="C:plasma membrane"/>
    <property type="evidence" value="ECO:0007669"/>
    <property type="project" value="TreeGrafter"/>
</dbReference>
<dbReference type="InterPro" id="IPR050122">
    <property type="entry name" value="RTK"/>
</dbReference>
<evidence type="ECO:0000256" key="18">
    <source>
        <dbReference type="ARBA" id="ARBA00023170"/>
    </source>
</evidence>
<evidence type="ECO:0000256" key="21">
    <source>
        <dbReference type="PROSITE-ProRule" id="PRU10141"/>
    </source>
</evidence>
<comment type="subcellular location">
    <subcellularLocation>
        <location evidence="1">Membrane</location>
        <topology evidence="1">Single-pass type I membrane protein</topology>
    </subcellularLocation>
</comment>
<dbReference type="SMART" id="SM00219">
    <property type="entry name" value="TyrKc"/>
    <property type="match status" value="1"/>
</dbReference>
<keyword evidence="3 22" id="KW-0597">Phosphoprotein</keyword>
<dbReference type="AlphaFoldDB" id="A0A7M7MC86"/>
<dbReference type="SUPFAM" id="SSF56112">
    <property type="entry name" value="Protein kinase-like (PK-like)"/>
    <property type="match status" value="1"/>
</dbReference>
<dbReference type="InterPro" id="IPR032675">
    <property type="entry name" value="LRR_dom_sf"/>
</dbReference>
<dbReference type="InterPro" id="IPR013783">
    <property type="entry name" value="Ig-like_fold"/>
</dbReference>
<keyword evidence="14 23" id="KW-1133">Transmembrane helix</keyword>
<feature type="binding site" evidence="21">
    <location>
        <position position="806"/>
    </location>
    <ligand>
        <name>ATP</name>
        <dbReference type="ChEBI" id="CHEBI:30616"/>
    </ligand>
</feature>
<dbReference type="PROSITE" id="PS00239">
    <property type="entry name" value="RECEPTOR_TYR_KIN_II"/>
    <property type="match status" value="1"/>
</dbReference>
<keyword evidence="15 23" id="KW-0472">Membrane</keyword>